<evidence type="ECO:0000259" key="1">
    <source>
        <dbReference type="PROSITE" id="PS51695"/>
    </source>
</evidence>
<dbReference type="PANTHER" id="PTHR14218:SF15">
    <property type="entry name" value="TRIPEPTIDYL-PEPTIDASE 1"/>
    <property type="match status" value="1"/>
</dbReference>
<reference evidence="3" key="1">
    <citation type="submission" date="2018-12" db="EMBL/GenBank/DDBJ databases">
        <title>Tengunoibacter tsumagoiensis gen. nov., sp. nov., Dictyobacter kobayashii sp. nov., D. alpinus sp. nov., and D. joshuensis sp. nov. and description of Dictyobacteraceae fam. nov. within the order Ktedonobacterales isolated from Tengu-no-mugimeshi.</title>
        <authorList>
            <person name="Wang C.M."/>
            <person name="Zheng Y."/>
            <person name="Sakai Y."/>
            <person name="Toyoda A."/>
            <person name="Minakuchi Y."/>
            <person name="Abe K."/>
            <person name="Yokota A."/>
            <person name="Yabe S."/>
        </authorList>
    </citation>
    <scope>NUCLEOTIDE SEQUENCE [LARGE SCALE GENOMIC DNA]</scope>
    <source>
        <strain evidence="3">Uno11</strain>
    </source>
</reference>
<accession>A0A402ALH5</accession>
<protein>
    <recommendedName>
        <fullName evidence="1">Peptidase S53 domain-containing protein</fullName>
    </recommendedName>
</protein>
<dbReference type="GO" id="GO:0004252">
    <property type="term" value="F:serine-type endopeptidase activity"/>
    <property type="evidence" value="ECO:0007669"/>
    <property type="project" value="InterPro"/>
</dbReference>
<evidence type="ECO:0000313" key="2">
    <source>
        <dbReference type="EMBL" id="GCE19982.1"/>
    </source>
</evidence>
<organism evidence="2 3">
    <name type="scientific">Dictyobacter kobayashii</name>
    <dbReference type="NCBI Taxonomy" id="2014872"/>
    <lineage>
        <taxon>Bacteria</taxon>
        <taxon>Bacillati</taxon>
        <taxon>Chloroflexota</taxon>
        <taxon>Ktedonobacteria</taxon>
        <taxon>Ktedonobacterales</taxon>
        <taxon>Dictyobacteraceae</taxon>
        <taxon>Dictyobacter</taxon>
    </lineage>
</organism>
<dbReference type="AlphaFoldDB" id="A0A402ALH5"/>
<name>A0A402ALH5_9CHLR</name>
<comment type="caution">
    <text evidence="2">The sequence shown here is derived from an EMBL/GenBank/DDBJ whole genome shotgun (WGS) entry which is preliminary data.</text>
</comment>
<dbReference type="Proteomes" id="UP000287188">
    <property type="component" value="Unassembled WGS sequence"/>
</dbReference>
<feature type="domain" description="Peptidase S53" evidence="1">
    <location>
        <begin position="5"/>
        <end position="387"/>
    </location>
</feature>
<dbReference type="EMBL" id="BIFS01000001">
    <property type="protein sequence ID" value="GCE19982.1"/>
    <property type="molecule type" value="Genomic_DNA"/>
</dbReference>
<dbReference type="Gene3D" id="3.40.50.200">
    <property type="entry name" value="Peptidase S8/S53 domain"/>
    <property type="match status" value="1"/>
</dbReference>
<gene>
    <name evidence="2" type="ORF">KDK_37820</name>
</gene>
<dbReference type="SUPFAM" id="SSF52743">
    <property type="entry name" value="Subtilisin-like"/>
    <property type="match status" value="1"/>
</dbReference>
<evidence type="ECO:0000313" key="3">
    <source>
        <dbReference type="Proteomes" id="UP000287188"/>
    </source>
</evidence>
<proteinExistence type="predicted"/>
<dbReference type="InterPro" id="IPR050819">
    <property type="entry name" value="Tripeptidyl-peptidase_I"/>
</dbReference>
<dbReference type="PANTHER" id="PTHR14218">
    <property type="entry name" value="PROTEASE S8 TRIPEPTIDYL PEPTIDASE I CLN2"/>
    <property type="match status" value="1"/>
</dbReference>
<keyword evidence="3" id="KW-1185">Reference proteome</keyword>
<dbReference type="CDD" id="cd04056">
    <property type="entry name" value="Peptidases_S53"/>
    <property type="match status" value="1"/>
</dbReference>
<dbReference type="InterPro" id="IPR030400">
    <property type="entry name" value="Sedolisin_dom"/>
</dbReference>
<dbReference type="GO" id="GO:0006508">
    <property type="term" value="P:proteolysis"/>
    <property type="evidence" value="ECO:0007669"/>
    <property type="project" value="InterPro"/>
</dbReference>
<dbReference type="InterPro" id="IPR036852">
    <property type="entry name" value="Peptidase_S8/S53_dom_sf"/>
</dbReference>
<dbReference type="PROSITE" id="PS51695">
    <property type="entry name" value="SEDOLISIN"/>
    <property type="match status" value="1"/>
</dbReference>
<dbReference type="GO" id="GO:0008240">
    <property type="term" value="F:tripeptidyl-peptidase activity"/>
    <property type="evidence" value="ECO:0007669"/>
    <property type="project" value="TreeGrafter"/>
</dbReference>
<sequence length="389" mass="41876">MQLSCFSPNEIRTAYGLNPILNAGFTGTGQTIVIIDSFGSPDPFKDLQQFDADYGLPDPPSFKVLHPLGTVKLDQNNSDQVGWEQETNLDVQWAHALAPGANIVLLTSPVSETQGVQGLPEFLKLEQYALDHHLGKIFSQSWGATEETLFMPAGKKVLSDFDNFYREATRQHVTLLASAGDSGSANPDVNGNNYTFPTVGFPADSPWVTSIGGTTLNADVSGNYQSETVWNEGAGNATGGGYSQYYREPAYQKRYLPSSLYSQSHGYRGVPDVAFNGDPVTSVPVYLGFMPQPGYFMFGGTSAGAPQWAGLIADANQMAGHPLGFLNDALYKIGSNPLLYSQAFHDITTGDNKQGNVSGYSAMVGWDAVTGWGTPKTDFLIPLLAQPSK</sequence>